<dbReference type="CDD" id="cd24033">
    <property type="entry name" value="ASKHA_NBD_NodU_CmcH-like_N"/>
    <property type="match status" value="1"/>
</dbReference>
<reference evidence="2 3" key="1">
    <citation type="submission" date="2020-07" db="EMBL/GenBank/DDBJ databases">
        <title>Vallitalea guaymasensis genome.</title>
        <authorList>
            <person name="Postec A."/>
        </authorList>
    </citation>
    <scope>NUCLEOTIDE SEQUENCE [LARGE SCALE GENOMIC DNA]</scope>
    <source>
        <strain evidence="2 3">Ra1766G1</strain>
    </source>
</reference>
<dbReference type="PANTHER" id="PTHR34847:SF1">
    <property type="entry name" value="NODULATION PROTEIN U"/>
    <property type="match status" value="1"/>
</dbReference>
<dbReference type="RefSeq" id="WP_212692657.1">
    <property type="nucleotide sequence ID" value="NZ_CP058561.1"/>
</dbReference>
<dbReference type="KEGG" id="vgu:HYG85_05635"/>
<evidence type="ECO:0000313" key="2">
    <source>
        <dbReference type="EMBL" id="QUH28430.1"/>
    </source>
</evidence>
<dbReference type="Gene3D" id="3.90.870.20">
    <property type="entry name" value="Carbamoyltransferase, C-terminal domain"/>
    <property type="match status" value="1"/>
</dbReference>
<sequence>MKKKNASKIMIREKGKQMNKDMKNGYYLSAYVEIDQLGNIYRFAHRHDQSIALWKVQENKVELIHYWELERLSGVKKHQYCFYDKNQFYDLMNHLLGSFGLSTDDIIEVWGTPELGDSESYMSLGRYPEFSYHTMCHLSSCLFMDTNIYHNEKILGFSVDGGSDIVSDTEAYKRFPFVGCLTDYKNGQFALESVCSPAILWDYMSSHFTMREGSLMALASASKSTAYYDMEDILLNSNIKVEENVYNKILELIEFVDNLTQEDEGVKFNYFDPRFSEHENRISMVMKIIEEMSKHIMEHNIEFFIEKYGIDTKEVYLAVAGGFALNCPCNTHLMNKYQFKGFIAPPCVSDSGMALGIGLYVFYDRMNGEFDFALQDAYWGDQNDLSKFQKEDYSQFIKSVSEFDPKQAAMDIIEHPIVWIENGAEIGPRALGSRSLLGDPRKMETKDVLNHIKKRQWWRPVAPIVIKDKISEWFEDEFESPFMLHASKIREDKDKEVIAIVHEDRTARLQSIDKNTRQKKIYQVMESFNEITGVPIICNTSLNDKGEPIINNIDQAINFALRKNIPIMYIDGKRFELMNHQSYDKKFPLKRNISLKMWEDKDEYEQLVKKFNPNELSVRALFYYIHLKINDIDLLQDKRECKKLEIKSMMYFNGLSPFSKAELSRLFNDNMYYKQLEEEFNA</sequence>
<protein>
    <submittedName>
        <fullName evidence="2">Carbamoyltransferase</fullName>
    </submittedName>
</protein>
<dbReference type="EMBL" id="CP058561">
    <property type="protein sequence ID" value="QUH28430.1"/>
    <property type="molecule type" value="Genomic_DNA"/>
</dbReference>
<dbReference type="InterPro" id="IPR051338">
    <property type="entry name" value="NodU/CmcH_Carbamoyltrnsfr"/>
</dbReference>
<keyword evidence="3" id="KW-1185">Reference proteome</keyword>
<accession>A0A8J8M966</accession>
<evidence type="ECO:0000313" key="3">
    <source>
        <dbReference type="Proteomes" id="UP000677305"/>
    </source>
</evidence>
<evidence type="ECO:0000259" key="1">
    <source>
        <dbReference type="Pfam" id="PF16861"/>
    </source>
</evidence>
<dbReference type="InterPro" id="IPR031730">
    <property type="entry name" value="Carbam_trans_C"/>
</dbReference>
<dbReference type="AlphaFoldDB" id="A0A8J8M966"/>
<organism evidence="2 3">
    <name type="scientific">Vallitalea guaymasensis</name>
    <dbReference type="NCBI Taxonomy" id="1185412"/>
    <lineage>
        <taxon>Bacteria</taxon>
        <taxon>Bacillati</taxon>
        <taxon>Bacillota</taxon>
        <taxon>Clostridia</taxon>
        <taxon>Lachnospirales</taxon>
        <taxon>Vallitaleaceae</taxon>
        <taxon>Vallitalea</taxon>
    </lineage>
</organism>
<dbReference type="Proteomes" id="UP000677305">
    <property type="component" value="Chromosome"/>
</dbReference>
<proteinExistence type="predicted"/>
<dbReference type="Gene3D" id="3.30.420.40">
    <property type="match status" value="1"/>
</dbReference>
<gene>
    <name evidence="2" type="ORF">HYG85_05635</name>
</gene>
<dbReference type="Pfam" id="PF16861">
    <property type="entry name" value="Carbam_trans_C"/>
    <property type="match status" value="1"/>
</dbReference>
<name>A0A8J8M966_9FIRM</name>
<dbReference type="PANTHER" id="PTHR34847">
    <property type="entry name" value="NODULATION PROTEIN U"/>
    <property type="match status" value="1"/>
</dbReference>
<feature type="domain" description="Carbamoyltransferase C-terminal" evidence="1">
    <location>
        <begin position="416"/>
        <end position="572"/>
    </location>
</feature>
<dbReference type="InterPro" id="IPR038152">
    <property type="entry name" value="Carbam_trans_C_sf"/>
</dbReference>